<evidence type="ECO:0000256" key="5">
    <source>
        <dbReference type="SAM" id="MobiDB-lite"/>
    </source>
</evidence>
<comment type="caution">
    <text evidence="6">The sequence shown here is derived from an EMBL/GenBank/DDBJ whole genome shotgun (WGS) entry which is preliminary data.</text>
</comment>
<name>A0ABR4A2J1_9LECA</name>
<evidence type="ECO:0000256" key="3">
    <source>
        <dbReference type="ARBA" id="ARBA00022691"/>
    </source>
</evidence>
<keyword evidence="4" id="KW-0539">Nucleus</keyword>
<organism evidence="6 7">
    <name type="scientific">Stereocaulon virgatum</name>
    <dbReference type="NCBI Taxonomy" id="373712"/>
    <lineage>
        <taxon>Eukaryota</taxon>
        <taxon>Fungi</taxon>
        <taxon>Dikarya</taxon>
        <taxon>Ascomycota</taxon>
        <taxon>Pezizomycotina</taxon>
        <taxon>Lecanoromycetes</taxon>
        <taxon>OSLEUM clade</taxon>
        <taxon>Lecanoromycetidae</taxon>
        <taxon>Lecanorales</taxon>
        <taxon>Lecanorineae</taxon>
        <taxon>Stereocaulaceae</taxon>
        <taxon>Stereocaulon</taxon>
    </lineage>
</organism>
<accession>A0ABR4A2J1</accession>
<feature type="binding site" evidence="4">
    <location>
        <position position="114"/>
    </location>
    <ligand>
        <name>S-adenosyl-L-methionine</name>
        <dbReference type="ChEBI" id="CHEBI:59789"/>
    </ligand>
</feature>
<keyword evidence="7" id="KW-1185">Reference proteome</keyword>
<feature type="region of interest" description="Disordered" evidence="5">
    <location>
        <begin position="1"/>
        <end position="31"/>
    </location>
</feature>
<comment type="similarity">
    <text evidence="4">Belongs to the BMT2 family.</text>
</comment>
<feature type="binding site" evidence="4">
    <location>
        <position position="134"/>
    </location>
    <ligand>
        <name>S-adenosyl-L-methionine</name>
        <dbReference type="ChEBI" id="CHEBI:59789"/>
    </ligand>
</feature>
<dbReference type="EMBL" id="JBEFKJ010000027">
    <property type="protein sequence ID" value="KAL2039151.1"/>
    <property type="molecule type" value="Genomic_DNA"/>
</dbReference>
<keyword evidence="1 4" id="KW-0489">Methyltransferase</keyword>
<evidence type="ECO:0000313" key="6">
    <source>
        <dbReference type="EMBL" id="KAL2039151.1"/>
    </source>
</evidence>
<evidence type="ECO:0000256" key="1">
    <source>
        <dbReference type="ARBA" id="ARBA00022603"/>
    </source>
</evidence>
<dbReference type="Proteomes" id="UP001590950">
    <property type="component" value="Unassembled WGS sequence"/>
</dbReference>
<dbReference type="HAMAP" id="MF_03044">
    <property type="entry name" value="BMT2"/>
    <property type="match status" value="1"/>
</dbReference>
<dbReference type="Pfam" id="PF11968">
    <property type="entry name" value="Bmt2"/>
    <property type="match status" value="1"/>
</dbReference>
<proteinExistence type="inferred from homology"/>
<keyword evidence="3 4" id="KW-0949">S-adenosyl-L-methionine</keyword>
<sequence>MAMKKQTRPRLLSSTRPRHVKPRSPLSSQATRGLIRTHHTLRKQLTSALARGDGSGAELVQAKIDAAGGLQKYQEASIQGQSAERGGDTSKVLVEWLSALKGHESEKWRMLEVGALKTDNACSRSELFKMKRIDLHSQHQDIEEQDFMNMPLPVANDLDYEGFDIVSLSLVVNFVGGPVQRGEMLRHVESFLRPCSREVDDSKAFFPALFLVLPAPCVKNSRYLDEVKLEEIMRSLGYTQVRRRISTKLVFYLWKFEGHTEHGKKKFKKVELRSGTSRNNFAIVLGYGLANCGCCPLSCLEIGKIRLMYLRHPLFPASAKKLTLRWEIARLIQCARHDVAKVFHCRLANLQNTASTRGTEFSVQHGAATVVCFEGFFESEVYEKEEIGTLVVRPNAVPKNLYSWSSAVSACTTQQETHFAISTMAERCASNTRFHVDCILEFSAITTSLVDWHCECSTL</sequence>
<evidence type="ECO:0000313" key="7">
    <source>
        <dbReference type="Proteomes" id="UP001590950"/>
    </source>
</evidence>
<dbReference type="EC" id="2.1.1.-" evidence="4"/>
<protein>
    <recommendedName>
        <fullName evidence="4">25S rRNA adenine-N(1) methyltransferase</fullName>
        <ecNumber evidence="4">2.1.1.-</ecNumber>
    </recommendedName>
</protein>
<keyword evidence="2 4" id="KW-0808">Transferase</keyword>
<dbReference type="PANTHER" id="PTHR21008:SF1">
    <property type="entry name" value="25S RRNA (ADENINE(2142)-N(1))-METHYLTRANSFERASE"/>
    <property type="match status" value="1"/>
</dbReference>
<reference evidence="6 7" key="1">
    <citation type="submission" date="2024-09" db="EMBL/GenBank/DDBJ databases">
        <title>Rethinking Asexuality: The Enigmatic Case of Functional Sexual Genes in Lepraria (Stereocaulaceae).</title>
        <authorList>
            <person name="Doellman M."/>
            <person name="Sun Y."/>
            <person name="Barcenas-Pena A."/>
            <person name="Lumbsch H.T."/>
            <person name="Grewe F."/>
        </authorList>
    </citation>
    <scope>NUCLEOTIDE SEQUENCE [LARGE SCALE GENOMIC DNA]</scope>
    <source>
        <strain evidence="6 7">Mercado 3170</strain>
    </source>
</reference>
<evidence type="ECO:0000256" key="2">
    <source>
        <dbReference type="ARBA" id="ARBA00022679"/>
    </source>
</evidence>
<comment type="subcellular location">
    <subcellularLocation>
        <location evidence="4">Nucleus</location>
        <location evidence="4">Nucleolus</location>
    </subcellularLocation>
</comment>
<dbReference type="InterPro" id="IPR021867">
    <property type="entry name" value="Bmt2/SAMTOR"/>
</dbReference>
<gene>
    <name evidence="6" type="ORF">N7G274_008200</name>
</gene>
<evidence type="ECO:0000256" key="4">
    <source>
        <dbReference type="HAMAP-Rule" id="MF_03044"/>
    </source>
</evidence>
<dbReference type="PANTHER" id="PTHR21008">
    <property type="entry name" value="S-ADENOSYLMETHIONINE SENSOR UPSTREAM OF MTORC1-RELATED"/>
    <property type="match status" value="1"/>
</dbReference>
<comment type="function">
    <text evidence="4">S-adenosyl-L-methionine-dependent methyltransferase that specifically methylates the N(1) position of an adenine present in helix 65 in 25S rRNA.</text>
</comment>